<feature type="domain" description="C2" evidence="4">
    <location>
        <begin position="1"/>
        <end position="115"/>
    </location>
</feature>
<dbReference type="GO" id="GO:0046872">
    <property type="term" value="F:metal ion binding"/>
    <property type="evidence" value="ECO:0007669"/>
    <property type="project" value="UniProtKB-KW"/>
</dbReference>
<dbReference type="AlphaFoldDB" id="B9W432"/>
<dbReference type="Gene3D" id="2.60.40.150">
    <property type="entry name" value="C2 domain"/>
    <property type="match status" value="4"/>
</dbReference>
<feature type="region of interest" description="Disordered" evidence="3">
    <location>
        <begin position="139"/>
        <end position="183"/>
    </location>
</feature>
<evidence type="ECO:0000256" key="3">
    <source>
        <dbReference type="SAM" id="MobiDB-lite"/>
    </source>
</evidence>
<dbReference type="InterPro" id="IPR000008">
    <property type="entry name" value="C2_dom"/>
</dbReference>
<feature type="domain" description="C2" evidence="4">
    <location>
        <begin position="164"/>
        <end position="287"/>
    </location>
</feature>
<organism evidence="5">
    <name type="scientific">Histomonas meleagridis</name>
    <name type="common">Parasitic protozoan</name>
    <dbReference type="NCBI Taxonomy" id="135588"/>
    <lineage>
        <taxon>Eukaryota</taxon>
        <taxon>Metamonada</taxon>
        <taxon>Parabasalia</taxon>
        <taxon>Tritrichomonadida</taxon>
        <taxon>Dientamoebidae</taxon>
        <taxon>Histomonas</taxon>
    </lineage>
</organism>
<feature type="non-terminal residue" evidence="5">
    <location>
        <position position="1"/>
    </location>
</feature>
<evidence type="ECO:0000313" key="5">
    <source>
        <dbReference type="EMBL" id="CAQ86689.1"/>
    </source>
</evidence>
<proteinExistence type="evidence at transcript level"/>
<dbReference type="InterPro" id="IPR035892">
    <property type="entry name" value="C2_domain_sf"/>
</dbReference>
<dbReference type="PRINTS" id="PR00360">
    <property type="entry name" value="C2DOMAIN"/>
</dbReference>
<dbReference type="VEuPathDB" id="TrichDB:GO595_008937"/>
<evidence type="ECO:0000256" key="2">
    <source>
        <dbReference type="ARBA" id="ARBA00022837"/>
    </source>
</evidence>
<dbReference type="EMBL" id="FM200078">
    <property type="protein sequence ID" value="CAQ86689.1"/>
    <property type="molecule type" value="mRNA"/>
</dbReference>
<feature type="domain" description="C2" evidence="4">
    <location>
        <begin position="497"/>
        <end position="619"/>
    </location>
</feature>
<feature type="domain" description="C2" evidence="4">
    <location>
        <begin position="303"/>
        <end position="418"/>
    </location>
</feature>
<reference evidence="5" key="1">
    <citation type="journal article" date="2009" name="Parasitology">
        <title>Identification and molecular characterization of numerous Histomonas meleagridis proteins using a cDNA library.</title>
        <authorList>
            <person name="Bilic I."/>
            <person name="Leberl M."/>
            <person name="Hess M."/>
        </authorList>
    </citation>
    <scope>NUCLEOTIDE SEQUENCE</scope>
</reference>
<dbReference type="SUPFAM" id="SSF49562">
    <property type="entry name" value="C2 domain (Calcium/lipid-binding domain, CaLB)"/>
    <property type="match status" value="4"/>
</dbReference>
<evidence type="ECO:0000259" key="4">
    <source>
        <dbReference type="PROSITE" id="PS50004"/>
    </source>
</evidence>
<keyword evidence="1" id="KW-0479">Metal-binding</keyword>
<dbReference type="PANTHER" id="PTHR45911:SF4">
    <property type="entry name" value="MULTIPLE C2 AND TRANSMEMBRANE DOMAIN-CONTAINING PROTEIN"/>
    <property type="match status" value="1"/>
</dbReference>
<dbReference type="SMART" id="SM00239">
    <property type="entry name" value="C2"/>
    <property type="match status" value="4"/>
</dbReference>
<dbReference type="VEuPathDB" id="TrichDB:GPJ56_002466"/>
<name>B9W432_HISME</name>
<gene>
    <name evidence="5" type="primary">TVAG_485580</name>
</gene>
<dbReference type="Pfam" id="PF00168">
    <property type="entry name" value="C2"/>
    <property type="match status" value="4"/>
</dbReference>
<protein>
    <submittedName>
        <fullName evidence="5">Putative C2 domain containing protein</fullName>
    </submittedName>
</protein>
<feature type="compositionally biased region" description="Basic and acidic residues" evidence="3">
    <location>
        <begin position="151"/>
        <end position="165"/>
    </location>
</feature>
<sequence length="647" mass="72769">TLGLARLQVDTSGSKVRLHVKVVEGKDLLQMDLGKSDPYVVLRLKSQKSSVKTKVMKNTLNPVWNEEFDLVTEKPDDVLLVNMFDEDVAKDDKMIDELQFKVSDFKVGADVAKITKDLTLTKKKGKGKKAGKLTLEIQAFGDAQKPKKEHKKDDKKKDDKKDDKKRERRGSRSSKKGAPTGNMKISVVCHSARGLIAADRNGTSDPYLVFNIKGSSERVHTKFIENSLEPVWNETVEINGVDQTKDAIEIVVFDKDKKVDLKKNDQIGYAIIKVAEIKFGEQVEIPLVKMSKKKPAKDSKPGDAGFVKLTFTTESEVKPQLALHVRVVSAKDLKAADANGKSDPYVIVKLGNEQRKTKPIQNTLSPVWNEEMHFVPVTPDQEISFQVMDEDILKDDKLGRVVVKLSDLKVGQILEKDYKLEDVKTGMMTIVLHLADAKDTPFGAHVSKPKEKKKHSKSHCSNFTLGSYSSSYSTSFSGYTNCSTTLSALSSSEEVYHIHKVYEKKEYKIKPKNESLKGVIVGCNNLIKSDSDGSDTYVTLRLLGKEHAKGEMVKTQTIHDTQDPVYNKEFEFKKVKKGEQLEIIVYQDHKILKDVPIGIAKIDVRDLDDGEAEKVIQLHRPPKLPKLLEKFTDFGVLKIRLDHHKEF</sequence>
<dbReference type="PANTHER" id="PTHR45911">
    <property type="entry name" value="C2 DOMAIN-CONTAINING PROTEIN"/>
    <property type="match status" value="1"/>
</dbReference>
<feature type="non-terminal residue" evidence="5">
    <location>
        <position position="647"/>
    </location>
</feature>
<dbReference type="CDD" id="cd00030">
    <property type="entry name" value="C2"/>
    <property type="match status" value="2"/>
</dbReference>
<accession>B9W432</accession>
<dbReference type="PROSITE" id="PS50004">
    <property type="entry name" value="C2"/>
    <property type="match status" value="4"/>
</dbReference>
<keyword evidence="2" id="KW-0106">Calcium</keyword>
<feature type="compositionally biased region" description="Basic residues" evidence="3">
    <location>
        <begin position="166"/>
        <end position="175"/>
    </location>
</feature>
<evidence type="ECO:0000256" key="1">
    <source>
        <dbReference type="ARBA" id="ARBA00022723"/>
    </source>
</evidence>